<dbReference type="PROSITE" id="PS50235">
    <property type="entry name" value="USP_3"/>
    <property type="match status" value="1"/>
</dbReference>
<evidence type="ECO:0000313" key="3">
    <source>
        <dbReference type="Proteomes" id="UP000683360"/>
    </source>
</evidence>
<dbReference type="InterPro" id="IPR028889">
    <property type="entry name" value="USP"/>
</dbReference>
<dbReference type="OrthoDB" id="21192at2759"/>
<reference evidence="2" key="1">
    <citation type="submission" date="2021-03" db="EMBL/GenBank/DDBJ databases">
        <authorList>
            <person name="Bekaert M."/>
        </authorList>
    </citation>
    <scope>NUCLEOTIDE SEQUENCE</scope>
</reference>
<dbReference type="InterPro" id="IPR050164">
    <property type="entry name" value="Peptidase_C19"/>
</dbReference>
<sequence length="272" mass="31482">MLAQFTDTEELDGEIYHCEKCNAKRKKDILYTKAEKRLLIKKLPPVLRLHLKRFRWSGRLHREKIHTPAMFDEVLDMGPFCDCKSDTNTGNVNYRLTGVVIHHGTGFKSGHYTANCWNSEAETTSNHQIDINTEITTTSNHQIDIYIELTILNYQIDINTEITTTSNHQIDIYIEITTSNHQIHINTEIETTSNHQMDINTEIKTTSNHQIDIYTEITTTSNHQIDIYTEIETTSNHQIDINTEIKTTSNHQIDINTEITTTSNHQIDICRQ</sequence>
<dbReference type="PANTHER" id="PTHR24006">
    <property type="entry name" value="UBIQUITIN CARBOXYL-TERMINAL HYDROLASE"/>
    <property type="match status" value="1"/>
</dbReference>
<dbReference type="Pfam" id="PF00443">
    <property type="entry name" value="UCH"/>
    <property type="match status" value="1"/>
</dbReference>
<evidence type="ECO:0000313" key="2">
    <source>
        <dbReference type="EMBL" id="CAG2185127.1"/>
    </source>
</evidence>
<proteinExistence type="predicted"/>
<protein>
    <submittedName>
        <fullName evidence="2">USP44_49</fullName>
        <ecNumber evidence="2">3.4.19.12</ecNumber>
    </submittedName>
</protein>
<dbReference type="EC" id="3.4.19.12" evidence="2"/>
<dbReference type="Proteomes" id="UP000683360">
    <property type="component" value="Unassembled WGS sequence"/>
</dbReference>
<dbReference type="SUPFAM" id="SSF54001">
    <property type="entry name" value="Cysteine proteinases"/>
    <property type="match status" value="1"/>
</dbReference>
<dbReference type="PROSITE" id="PS00973">
    <property type="entry name" value="USP_2"/>
    <property type="match status" value="1"/>
</dbReference>
<keyword evidence="2" id="KW-0378">Hydrolase</keyword>
<gene>
    <name evidence="2" type="ORF">MEDL_747</name>
</gene>
<dbReference type="Gene3D" id="3.90.70.10">
    <property type="entry name" value="Cysteine proteinases"/>
    <property type="match status" value="1"/>
</dbReference>
<organism evidence="2 3">
    <name type="scientific">Mytilus edulis</name>
    <name type="common">Blue mussel</name>
    <dbReference type="NCBI Taxonomy" id="6550"/>
    <lineage>
        <taxon>Eukaryota</taxon>
        <taxon>Metazoa</taxon>
        <taxon>Spiralia</taxon>
        <taxon>Lophotrochozoa</taxon>
        <taxon>Mollusca</taxon>
        <taxon>Bivalvia</taxon>
        <taxon>Autobranchia</taxon>
        <taxon>Pteriomorphia</taxon>
        <taxon>Mytilida</taxon>
        <taxon>Mytiloidea</taxon>
        <taxon>Mytilidae</taxon>
        <taxon>Mytilinae</taxon>
        <taxon>Mytilus</taxon>
    </lineage>
</organism>
<accession>A0A8S3PPK9</accession>
<name>A0A8S3PPK9_MYTED</name>
<dbReference type="AlphaFoldDB" id="A0A8S3PPK9"/>
<keyword evidence="3" id="KW-1185">Reference proteome</keyword>
<dbReference type="InterPro" id="IPR038765">
    <property type="entry name" value="Papain-like_cys_pep_sf"/>
</dbReference>
<dbReference type="GO" id="GO:0004843">
    <property type="term" value="F:cysteine-type deubiquitinase activity"/>
    <property type="evidence" value="ECO:0007669"/>
    <property type="project" value="UniProtKB-EC"/>
</dbReference>
<dbReference type="GO" id="GO:0005829">
    <property type="term" value="C:cytosol"/>
    <property type="evidence" value="ECO:0007669"/>
    <property type="project" value="TreeGrafter"/>
</dbReference>
<comment type="caution">
    <text evidence="2">The sequence shown here is derived from an EMBL/GenBank/DDBJ whole genome shotgun (WGS) entry which is preliminary data.</text>
</comment>
<dbReference type="GO" id="GO:0005634">
    <property type="term" value="C:nucleus"/>
    <property type="evidence" value="ECO:0007669"/>
    <property type="project" value="TreeGrafter"/>
</dbReference>
<dbReference type="InterPro" id="IPR018200">
    <property type="entry name" value="USP_CS"/>
</dbReference>
<feature type="domain" description="USP" evidence="1">
    <location>
        <begin position="1"/>
        <end position="157"/>
    </location>
</feature>
<dbReference type="PANTHER" id="PTHR24006:SF887">
    <property type="entry name" value="UBIQUITIN CARBOXYL-TERMINAL HYDROLASE"/>
    <property type="match status" value="1"/>
</dbReference>
<dbReference type="InterPro" id="IPR001394">
    <property type="entry name" value="Peptidase_C19_UCH"/>
</dbReference>
<dbReference type="EMBL" id="CAJPWZ010000070">
    <property type="protein sequence ID" value="CAG2185127.1"/>
    <property type="molecule type" value="Genomic_DNA"/>
</dbReference>
<evidence type="ECO:0000259" key="1">
    <source>
        <dbReference type="PROSITE" id="PS50235"/>
    </source>
</evidence>
<dbReference type="GO" id="GO:0016579">
    <property type="term" value="P:protein deubiquitination"/>
    <property type="evidence" value="ECO:0007669"/>
    <property type="project" value="InterPro"/>
</dbReference>